<gene>
    <name evidence="2" type="ORF">DE4585_02647</name>
</gene>
<feature type="transmembrane region" description="Helical" evidence="1">
    <location>
        <begin position="20"/>
        <end position="44"/>
    </location>
</feature>
<keyword evidence="1" id="KW-1133">Transmembrane helix</keyword>
<protein>
    <submittedName>
        <fullName evidence="2">Uncharacterized protein</fullName>
    </submittedName>
</protein>
<evidence type="ECO:0000256" key="1">
    <source>
        <dbReference type="SAM" id="Phobius"/>
    </source>
</evidence>
<sequence length="308" mass="34265">MNTGVDSLGWPLAWPRHSGAVWTIRIAYGLILAAILAVVVVLPLVFSSIGKVSTGFMTVAPVCMLVPTLVMQLFLVRTRFGKLPRTLRAGSNGATEPVSLPDISEIASVVTAAVMVAALAPFVWVQTRQSIHVAQEIPALWGIFAIEWVLVGALTLFAVWLGWNWWSVRPGLQISATGVRRQTLFTDRTIGWDQLFRVDPERGVRFAVWLVGSSRFRVRRIGLFSSEPRKKAWAEPLIAAKYRIDPPLLLALLRYYHLHPEHRGELESAAAVERMRSLNFPGIDLSQDPGIPRADTMRYAIRGPGVWQ</sequence>
<feature type="transmembrane region" description="Helical" evidence="1">
    <location>
        <begin position="137"/>
        <end position="163"/>
    </location>
</feature>
<name>A0A4R8S5E5_9MYCO</name>
<dbReference type="Proteomes" id="UP000295117">
    <property type="component" value="Unassembled WGS sequence"/>
</dbReference>
<evidence type="ECO:0000313" key="3">
    <source>
        <dbReference type="Proteomes" id="UP000295117"/>
    </source>
</evidence>
<feature type="transmembrane region" description="Helical" evidence="1">
    <location>
        <begin position="56"/>
        <end position="75"/>
    </location>
</feature>
<comment type="caution">
    <text evidence="2">The sequence shown here is derived from an EMBL/GenBank/DDBJ whole genome shotgun (WGS) entry which is preliminary data.</text>
</comment>
<dbReference type="EMBL" id="PECH01000007">
    <property type="protein sequence ID" value="TDZ82118.1"/>
    <property type="molecule type" value="Genomic_DNA"/>
</dbReference>
<keyword evidence="1" id="KW-0812">Transmembrane</keyword>
<organism evidence="2 3">
    <name type="scientific">Mycobacteroides salmoniphilum</name>
    <dbReference type="NCBI Taxonomy" id="404941"/>
    <lineage>
        <taxon>Bacteria</taxon>
        <taxon>Bacillati</taxon>
        <taxon>Actinomycetota</taxon>
        <taxon>Actinomycetes</taxon>
        <taxon>Mycobacteriales</taxon>
        <taxon>Mycobacteriaceae</taxon>
        <taxon>Mycobacteroides</taxon>
    </lineage>
</organism>
<keyword evidence="1" id="KW-0472">Membrane</keyword>
<feature type="transmembrane region" description="Helical" evidence="1">
    <location>
        <begin position="106"/>
        <end position="125"/>
    </location>
</feature>
<proteinExistence type="predicted"/>
<dbReference type="RefSeq" id="WP_134071440.1">
    <property type="nucleotide sequence ID" value="NZ_PECH01000007.1"/>
</dbReference>
<evidence type="ECO:0000313" key="2">
    <source>
        <dbReference type="EMBL" id="TDZ82118.1"/>
    </source>
</evidence>
<reference evidence="2 3" key="1">
    <citation type="journal article" date="2019" name="Sci. Rep.">
        <title>Extended insight into the Mycobacterium chelonae-abscessus complex through whole genome sequencing of Mycobacterium salmoniphilum outbreak and Mycobacterium salmoniphilum-like strains.</title>
        <authorList>
            <person name="Behra P.R.K."/>
            <person name="Das S."/>
            <person name="Pettersson B.M.F."/>
            <person name="Shirreff L."/>
            <person name="DuCote T."/>
            <person name="Jacobsson K.G."/>
            <person name="Ennis D.G."/>
            <person name="Kirsebom L.A."/>
        </authorList>
    </citation>
    <scope>NUCLEOTIDE SEQUENCE [LARGE SCALE GENOMIC DNA]</scope>
    <source>
        <strain evidence="2 3">DE 4585</strain>
    </source>
</reference>
<accession>A0A4R8S5E5</accession>
<dbReference type="AlphaFoldDB" id="A0A4R8S5E5"/>